<evidence type="ECO:0000256" key="2">
    <source>
        <dbReference type="ARBA" id="ARBA00022801"/>
    </source>
</evidence>
<reference evidence="6 7" key="1">
    <citation type="submission" date="2019-01" db="EMBL/GenBank/DDBJ databases">
        <title>Genome sequencing of strain FW100M-2.</title>
        <authorList>
            <person name="Heo J."/>
            <person name="Kim S.-J."/>
            <person name="Kim J.-S."/>
            <person name="Hong S.-B."/>
            <person name="Kwon S.-W."/>
        </authorList>
    </citation>
    <scope>NUCLEOTIDE SEQUENCE [LARGE SCALE GENOMIC DNA]</scope>
    <source>
        <strain evidence="6 7">FW100M-2</strain>
    </source>
</reference>
<evidence type="ECO:0000256" key="3">
    <source>
        <dbReference type="ARBA" id="ARBA00022840"/>
    </source>
</evidence>
<keyword evidence="2 6" id="KW-0378">Hydrolase</keyword>
<protein>
    <submittedName>
        <fullName evidence="6">5-oxoprolinase subunit PxpB</fullName>
        <ecNumber evidence="6">3.5.2.9</ecNumber>
    </submittedName>
</protein>
<name>A0A4P6EVH2_9BACL</name>
<dbReference type="GO" id="GO:0005524">
    <property type="term" value="F:ATP binding"/>
    <property type="evidence" value="ECO:0007669"/>
    <property type="project" value="UniProtKB-KW"/>
</dbReference>
<dbReference type="InterPro" id="IPR003833">
    <property type="entry name" value="CT_C_D"/>
</dbReference>
<dbReference type="Pfam" id="PF02626">
    <property type="entry name" value="CT_A_B"/>
    <property type="match status" value="1"/>
</dbReference>
<dbReference type="SMART" id="SM00796">
    <property type="entry name" value="AHS1"/>
    <property type="match status" value="1"/>
</dbReference>
<dbReference type="InterPro" id="IPR052708">
    <property type="entry name" value="PxpC"/>
</dbReference>
<dbReference type="OrthoDB" id="9782422at2"/>
<organism evidence="6 7">
    <name type="scientific">Paenibacillus protaetiae</name>
    <dbReference type="NCBI Taxonomy" id="2509456"/>
    <lineage>
        <taxon>Bacteria</taxon>
        <taxon>Bacillati</taxon>
        <taxon>Bacillota</taxon>
        <taxon>Bacilli</taxon>
        <taxon>Bacillales</taxon>
        <taxon>Paenibacillaceae</taxon>
        <taxon>Paenibacillus</taxon>
    </lineage>
</organism>
<accession>A0A4P6EVH2</accession>
<dbReference type="GO" id="GO:0017168">
    <property type="term" value="F:5-oxoprolinase (ATP-hydrolyzing) activity"/>
    <property type="evidence" value="ECO:0007669"/>
    <property type="project" value="UniProtKB-EC"/>
</dbReference>
<dbReference type="SUPFAM" id="SSF160467">
    <property type="entry name" value="PH0987 N-terminal domain-like"/>
    <property type="match status" value="1"/>
</dbReference>
<dbReference type="EC" id="3.5.2.9" evidence="6"/>
<dbReference type="RefSeq" id="WP_129440432.1">
    <property type="nucleotide sequence ID" value="NZ_CP035492.1"/>
</dbReference>
<dbReference type="InterPro" id="IPR010016">
    <property type="entry name" value="PxpB"/>
</dbReference>
<dbReference type="SUPFAM" id="SSF50891">
    <property type="entry name" value="Cyclophilin-like"/>
    <property type="match status" value="2"/>
</dbReference>
<proteinExistence type="predicted"/>
<feature type="domain" description="Carboxyltransferase" evidence="4">
    <location>
        <begin position="2"/>
        <end position="217"/>
    </location>
</feature>
<dbReference type="KEGG" id="pprt:ET464_09750"/>
<evidence type="ECO:0000256" key="1">
    <source>
        <dbReference type="ARBA" id="ARBA00022741"/>
    </source>
</evidence>
<dbReference type="Proteomes" id="UP000293568">
    <property type="component" value="Chromosome"/>
</dbReference>
<evidence type="ECO:0000313" key="6">
    <source>
        <dbReference type="EMBL" id="QAY66646.1"/>
    </source>
</evidence>
<keyword evidence="3" id="KW-0067">ATP-binding</keyword>
<dbReference type="Gene3D" id="3.30.1360.40">
    <property type="match status" value="1"/>
</dbReference>
<keyword evidence="1" id="KW-0547">Nucleotide-binding</keyword>
<sequence length="617" mass="64572">MYRITPFGDRAVTITAAGTDSRTAIAAAARLLSRLNEPWLTDIIPAYETITAVYCPAMLPELARGAAEASSRQSAFRYVSEKLLACLAASDTAEYQAAENRTVHIPVCYGGEYGPDLAVAAEQAGLTEQQYAAAHAQAEFTAAMIGFMPGFPYLAGLPAELDLPRKQEPRMAVPAGSVAVAAGQSCIYPLQSPGGWQLIGRTPLQLFDANREEPAFIRIGDHVKFVPVSRQEYGLLLQQEEREALQRRTAGLAASAADSDQHDGRIGLEVIRPGLSAAIQDQGRAGFRHIGVTGGGAMDSYAMRIANSLVGNSRGAAVLEMELVGPELAVRQDLLVAICGADMEPQADGEELPMWRPVLLKRGVTLRFGSAVSGCRAYLAAAGGFGVPAVMGSRSTDTRAGFGGLAGRRLAAGDVLPCGAAGGGVALSSRATAMVAALEQRRAASATPAGRPHGWAAAPWYAPPGAYAGGSGEDGIELRAMPAEGRLSEAAALFRERYIAAPASDRMGVRLAGLPIADAPGAEPLSRGVIPGAVQLPPGGRPIVLAADCQTTGGYPVIAHIASADMPLLAQVKPGDTVRLKEISAEEAQQLDLQHERQLRALELAVRSKLLRTTAAY</sequence>
<evidence type="ECO:0000259" key="5">
    <source>
        <dbReference type="SMART" id="SM00797"/>
    </source>
</evidence>
<dbReference type="PANTHER" id="PTHR43309:SF5">
    <property type="entry name" value="5-OXOPROLINASE SUBUNIT C"/>
    <property type="match status" value="1"/>
</dbReference>
<dbReference type="Pfam" id="PF02682">
    <property type="entry name" value="CT_C_D"/>
    <property type="match status" value="1"/>
</dbReference>
<dbReference type="NCBIfam" id="TIGR00370">
    <property type="entry name" value="5-oxoprolinase subunit PxpB"/>
    <property type="match status" value="1"/>
</dbReference>
<evidence type="ECO:0000259" key="4">
    <source>
        <dbReference type="SMART" id="SM00796"/>
    </source>
</evidence>
<dbReference type="Gene3D" id="2.40.100.10">
    <property type="entry name" value="Cyclophilin-like"/>
    <property type="match status" value="2"/>
</dbReference>
<evidence type="ECO:0000313" key="7">
    <source>
        <dbReference type="Proteomes" id="UP000293568"/>
    </source>
</evidence>
<dbReference type="PANTHER" id="PTHR43309">
    <property type="entry name" value="5-OXOPROLINASE SUBUNIT C"/>
    <property type="match status" value="1"/>
</dbReference>
<dbReference type="InterPro" id="IPR029000">
    <property type="entry name" value="Cyclophilin-like_dom_sf"/>
</dbReference>
<gene>
    <name evidence="6" type="primary">pxpB</name>
    <name evidence="6" type="ORF">ET464_09750</name>
</gene>
<feature type="domain" description="Carboxyltransferase" evidence="5">
    <location>
        <begin position="289"/>
        <end position="598"/>
    </location>
</feature>
<keyword evidence="7" id="KW-1185">Reference proteome</keyword>
<dbReference type="EMBL" id="CP035492">
    <property type="protein sequence ID" value="QAY66646.1"/>
    <property type="molecule type" value="Genomic_DNA"/>
</dbReference>
<dbReference type="AlphaFoldDB" id="A0A4P6EVH2"/>
<dbReference type="InterPro" id="IPR003778">
    <property type="entry name" value="CT_A_B"/>
</dbReference>
<dbReference type="SMART" id="SM00797">
    <property type="entry name" value="AHS2"/>
    <property type="match status" value="1"/>
</dbReference>